<dbReference type="EMBL" id="KN834866">
    <property type="protein sequence ID" value="KIK51323.1"/>
    <property type="molecule type" value="Genomic_DNA"/>
</dbReference>
<reference evidence="2 3" key="1">
    <citation type="submission" date="2014-04" db="EMBL/GenBank/DDBJ databases">
        <title>Evolutionary Origins and Diversification of the Mycorrhizal Mutualists.</title>
        <authorList>
            <consortium name="DOE Joint Genome Institute"/>
            <consortium name="Mycorrhizal Genomics Consortium"/>
            <person name="Kohler A."/>
            <person name="Kuo A."/>
            <person name="Nagy L.G."/>
            <person name="Floudas D."/>
            <person name="Copeland A."/>
            <person name="Barry K.W."/>
            <person name="Cichocki N."/>
            <person name="Veneault-Fourrey C."/>
            <person name="LaButti K."/>
            <person name="Lindquist E.A."/>
            <person name="Lipzen A."/>
            <person name="Lundell T."/>
            <person name="Morin E."/>
            <person name="Murat C."/>
            <person name="Riley R."/>
            <person name="Ohm R."/>
            <person name="Sun H."/>
            <person name="Tunlid A."/>
            <person name="Henrissat B."/>
            <person name="Grigoriev I.V."/>
            <person name="Hibbett D.S."/>
            <person name="Martin F."/>
        </authorList>
    </citation>
    <scope>NUCLEOTIDE SEQUENCE [LARGE SCALE GENOMIC DNA]</scope>
    <source>
        <strain evidence="2 3">FD-317 M1</strain>
    </source>
</reference>
<keyword evidence="3" id="KW-1185">Reference proteome</keyword>
<evidence type="ECO:0000313" key="2">
    <source>
        <dbReference type="EMBL" id="KIK51323.1"/>
    </source>
</evidence>
<feature type="compositionally biased region" description="Low complexity" evidence="1">
    <location>
        <begin position="309"/>
        <end position="323"/>
    </location>
</feature>
<evidence type="ECO:0000313" key="3">
    <source>
        <dbReference type="Proteomes" id="UP000053593"/>
    </source>
</evidence>
<feature type="compositionally biased region" description="Basic residues" evidence="1">
    <location>
        <begin position="358"/>
        <end position="370"/>
    </location>
</feature>
<organism evidence="2 3">
    <name type="scientific">Collybiopsis luxurians FD-317 M1</name>
    <dbReference type="NCBI Taxonomy" id="944289"/>
    <lineage>
        <taxon>Eukaryota</taxon>
        <taxon>Fungi</taxon>
        <taxon>Dikarya</taxon>
        <taxon>Basidiomycota</taxon>
        <taxon>Agaricomycotina</taxon>
        <taxon>Agaricomycetes</taxon>
        <taxon>Agaricomycetidae</taxon>
        <taxon>Agaricales</taxon>
        <taxon>Marasmiineae</taxon>
        <taxon>Omphalotaceae</taxon>
        <taxon>Collybiopsis</taxon>
        <taxon>Collybiopsis luxurians</taxon>
    </lineage>
</organism>
<feature type="compositionally biased region" description="Polar residues" evidence="1">
    <location>
        <begin position="336"/>
        <end position="347"/>
    </location>
</feature>
<feature type="region of interest" description="Disordered" evidence="1">
    <location>
        <begin position="385"/>
        <end position="406"/>
    </location>
</feature>
<gene>
    <name evidence="2" type="ORF">GYMLUDRAFT_50627</name>
</gene>
<dbReference type="AlphaFoldDB" id="A0A0D0C938"/>
<feature type="region of interest" description="Disordered" evidence="1">
    <location>
        <begin position="309"/>
        <end position="370"/>
    </location>
</feature>
<evidence type="ECO:0000256" key="1">
    <source>
        <dbReference type="SAM" id="MobiDB-lite"/>
    </source>
</evidence>
<accession>A0A0D0C938</accession>
<dbReference type="Proteomes" id="UP000053593">
    <property type="component" value="Unassembled WGS sequence"/>
</dbReference>
<dbReference type="HOGENOM" id="CLU_606985_0_0_1"/>
<name>A0A0D0C938_9AGAR</name>
<protein>
    <submittedName>
        <fullName evidence="2">Uncharacterized protein</fullName>
    </submittedName>
</protein>
<sequence>MRRARMHKLNSTIGSDGDMVMDRDLVPAVSWKGNNLRSRVSRSVADTSAIPSNYRMKDNEYLVNGSEKLPKIAVAARGFFPAQIDDTLGWSSVVDQDRSWGHRRSVPLTEDSISEDSISETEGREERSLLHGTVRNPNTRSIPMRQKKGRQYNASHGPKPERRLAWNPLTKDALEAFNKNQPHLFRASENFNISDGKFNAIGGDMHSGVYNDDSRSNTTTIVNQFIIPDGDYGNGVSLPPHGRYRVKDFAPSSVSPPFSRYAPGTMDYACSPETSPRSIDTQNKTLEWADAHASEFQSSFGMVLSGSGTLTSPSLSSQSDQWSVEAETNGRETGRNRNIISSANPRSFDSGGSFISPHTHRSSHPHSHSHRLFYQYPNGQGQEHNNDHHFTSSRCSQLTPRPSERKRIHSSATVIVPGPCYTVADNHVYSAKPGGFLVIPPKGKKLSIVYA</sequence>
<proteinExistence type="predicted"/>